<organism evidence="1 2">
    <name type="scientific">Burkholderia cepacia</name>
    <name type="common">Pseudomonas cepacia</name>
    <dbReference type="NCBI Taxonomy" id="292"/>
    <lineage>
        <taxon>Bacteria</taxon>
        <taxon>Pseudomonadati</taxon>
        <taxon>Pseudomonadota</taxon>
        <taxon>Betaproteobacteria</taxon>
        <taxon>Burkholderiales</taxon>
        <taxon>Burkholderiaceae</taxon>
        <taxon>Burkholderia</taxon>
        <taxon>Burkholderia cepacia complex</taxon>
    </lineage>
</organism>
<comment type="caution">
    <text evidence="1">The sequence shown here is derived from an EMBL/GenBank/DDBJ whole genome shotgun (WGS) entry which is preliminary data.</text>
</comment>
<sequence>MMNQVNSWQRVMYDPVAYINPKRFRVDLTSTVPSVRAAVNDLLITQFDLPLDATPPKPGTNGSLLVRHWRCWPTISWLLGCHASRGALLRGGRILRLPLWVRQFAMASGQQNEYVPEPNIPLETEVLLARGLHQLIDSAGPLANALGMRFRLALSPDIDLYMTPMAPKSIDPTFFRKTIQYAARHTNQAIGFSA</sequence>
<accession>A0A0J5VV91</accession>
<evidence type="ECO:0000313" key="2">
    <source>
        <dbReference type="Proteomes" id="UP000036338"/>
    </source>
</evidence>
<proteinExistence type="predicted"/>
<dbReference type="PATRIC" id="fig|292.27.peg.292"/>
<name>A0A0J5VV91_BURCE</name>
<reference evidence="1 2" key="1">
    <citation type="submission" date="2015-05" db="EMBL/GenBank/DDBJ databases">
        <title>Draft genome of Burkholderia cepacia LK29.</title>
        <authorList>
            <person name="Chan X.Y."/>
        </authorList>
    </citation>
    <scope>NUCLEOTIDE SEQUENCE [LARGE SCALE GENOMIC DNA]</scope>
    <source>
        <strain evidence="1 2">LK29</strain>
    </source>
</reference>
<dbReference type="Proteomes" id="UP000036338">
    <property type="component" value="Unassembled WGS sequence"/>
</dbReference>
<gene>
    <name evidence="1" type="ORF">VL15_37905</name>
</gene>
<dbReference type="EMBL" id="LDWR01000108">
    <property type="protein sequence ID" value="KML41972.1"/>
    <property type="molecule type" value="Genomic_DNA"/>
</dbReference>
<dbReference type="AlphaFoldDB" id="A0A0J5VV91"/>
<evidence type="ECO:0000313" key="1">
    <source>
        <dbReference type="EMBL" id="KML41972.1"/>
    </source>
</evidence>
<dbReference type="Pfam" id="PF09482">
    <property type="entry name" value="OrgA_MxiK"/>
    <property type="match status" value="1"/>
</dbReference>
<protein>
    <submittedName>
        <fullName evidence="1">Uncharacterized protein</fullName>
    </submittedName>
</protein>
<dbReference type="InterPro" id="IPR013388">
    <property type="entry name" value="T3SS_OrgA/MxiK"/>
</dbReference>